<name>A0A2R6W9S4_MARPO</name>
<accession>A0A2R6W9S4</accession>
<dbReference type="AlphaFoldDB" id="A0A2R6W9S4"/>
<proteinExistence type="predicted"/>
<organism evidence="1 2">
    <name type="scientific">Marchantia polymorpha</name>
    <name type="common">Common liverwort</name>
    <name type="synonym">Marchantia aquatica</name>
    <dbReference type="NCBI Taxonomy" id="3197"/>
    <lineage>
        <taxon>Eukaryota</taxon>
        <taxon>Viridiplantae</taxon>
        <taxon>Streptophyta</taxon>
        <taxon>Embryophyta</taxon>
        <taxon>Marchantiophyta</taxon>
        <taxon>Marchantiopsida</taxon>
        <taxon>Marchantiidae</taxon>
        <taxon>Marchantiales</taxon>
        <taxon>Marchantiaceae</taxon>
        <taxon>Marchantia</taxon>
    </lineage>
</organism>
<gene>
    <name evidence="1" type="ORF">MARPO_0122s0033</name>
</gene>
<keyword evidence="2" id="KW-1185">Reference proteome</keyword>
<dbReference type="EMBL" id="KZ772794">
    <property type="protein sequence ID" value="PTQ30604.1"/>
    <property type="molecule type" value="Genomic_DNA"/>
</dbReference>
<sequence length="71" mass="8190">MLFTETADLGNRAFINTLMFSGALKYSCKFCCEVRRSWLWMRCISRELYAIVLRFLACSSCGAKYTLLVSE</sequence>
<evidence type="ECO:0000313" key="1">
    <source>
        <dbReference type="EMBL" id="PTQ30604.1"/>
    </source>
</evidence>
<dbReference type="Proteomes" id="UP000244005">
    <property type="component" value="Unassembled WGS sequence"/>
</dbReference>
<evidence type="ECO:0000313" key="2">
    <source>
        <dbReference type="Proteomes" id="UP000244005"/>
    </source>
</evidence>
<reference evidence="2" key="1">
    <citation type="journal article" date="2017" name="Cell">
        <title>Insights into land plant evolution garnered from the Marchantia polymorpha genome.</title>
        <authorList>
            <person name="Bowman J.L."/>
            <person name="Kohchi T."/>
            <person name="Yamato K.T."/>
            <person name="Jenkins J."/>
            <person name="Shu S."/>
            <person name="Ishizaki K."/>
            <person name="Yamaoka S."/>
            <person name="Nishihama R."/>
            <person name="Nakamura Y."/>
            <person name="Berger F."/>
            <person name="Adam C."/>
            <person name="Aki S.S."/>
            <person name="Althoff F."/>
            <person name="Araki T."/>
            <person name="Arteaga-Vazquez M.A."/>
            <person name="Balasubrmanian S."/>
            <person name="Barry K."/>
            <person name="Bauer D."/>
            <person name="Boehm C.R."/>
            <person name="Briginshaw L."/>
            <person name="Caballero-Perez J."/>
            <person name="Catarino B."/>
            <person name="Chen F."/>
            <person name="Chiyoda S."/>
            <person name="Chovatia M."/>
            <person name="Davies K.M."/>
            <person name="Delmans M."/>
            <person name="Demura T."/>
            <person name="Dierschke T."/>
            <person name="Dolan L."/>
            <person name="Dorantes-Acosta A.E."/>
            <person name="Eklund D.M."/>
            <person name="Florent S.N."/>
            <person name="Flores-Sandoval E."/>
            <person name="Fujiyama A."/>
            <person name="Fukuzawa H."/>
            <person name="Galik B."/>
            <person name="Grimanelli D."/>
            <person name="Grimwood J."/>
            <person name="Grossniklaus U."/>
            <person name="Hamada T."/>
            <person name="Haseloff J."/>
            <person name="Hetherington A.J."/>
            <person name="Higo A."/>
            <person name="Hirakawa Y."/>
            <person name="Hundley H.N."/>
            <person name="Ikeda Y."/>
            <person name="Inoue K."/>
            <person name="Inoue S.I."/>
            <person name="Ishida S."/>
            <person name="Jia Q."/>
            <person name="Kakita M."/>
            <person name="Kanazawa T."/>
            <person name="Kawai Y."/>
            <person name="Kawashima T."/>
            <person name="Kennedy M."/>
            <person name="Kinose K."/>
            <person name="Kinoshita T."/>
            <person name="Kohara Y."/>
            <person name="Koide E."/>
            <person name="Komatsu K."/>
            <person name="Kopischke S."/>
            <person name="Kubo M."/>
            <person name="Kyozuka J."/>
            <person name="Lagercrantz U."/>
            <person name="Lin S.S."/>
            <person name="Lindquist E."/>
            <person name="Lipzen A.M."/>
            <person name="Lu C.W."/>
            <person name="De Luna E."/>
            <person name="Martienssen R.A."/>
            <person name="Minamino N."/>
            <person name="Mizutani M."/>
            <person name="Mizutani M."/>
            <person name="Mochizuki N."/>
            <person name="Monte I."/>
            <person name="Mosher R."/>
            <person name="Nagasaki H."/>
            <person name="Nakagami H."/>
            <person name="Naramoto S."/>
            <person name="Nishitani K."/>
            <person name="Ohtani M."/>
            <person name="Okamoto T."/>
            <person name="Okumura M."/>
            <person name="Phillips J."/>
            <person name="Pollak B."/>
            <person name="Reinders A."/>
            <person name="Rovekamp M."/>
            <person name="Sano R."/>
            <person name="Sawa S."/>
            <person name="Schmid M.W."/>
            <person name="Shirakawa M."/>
            <person name="Solano R."/>
            <person name="Spunde A."/>
            <person name="Suetsugu N."/>
            <person name="Sugano S."/>
            <person name="Sugiyama A."/>
            <person name="Sun R."/>
            <person name="Suzuki Y."/>
            <person name="Takenaka M."/>
            <person name="Takezawa D."/>
            <person name="Tomogane H."/>
            <person name="Tsuzuki M."/>
            <person name="Ueda T."/>
            <person name="Umeda M."/>
            <person name="Ward J.M."/>
            <person name="Watanabe Y."/>
            <person name="Yazaki K."/>
            <person name="Yokoyama R."/>
            <person name="Yoshitake Y."/>
            <person name="Yotsui I."/>
            <person name="Zachgo S."/>
            <person name="Schmutz J."/>
        </authorList>
    </citation>
    <scope>NUCLEOTIDE SEQUENCE [LARGE SCALE GENOMIC DNA]</scope>
    <source>
        <strain evidence="2">Tak-1</strain>
    </source>
</reference>
<protein>
    <submittedName>
        <fullName evidence="1">Uncharacterized protein</fullName>
    </submittedName>
</protein>